<proteinExistence type="predicted"/>
<sequence length="81" mass="8501">MVLLMLCLLTPTLLLLLLVTSRTSGIGLNTNGVVNVTTVVHRAATTTGWRCHSRFVCRQVATSTIPTTTAGGAISGTTMID</sequence>
<dbReference type="AlphaFoldDB" id="A0A2M4D9Y9"/>
<organism evidence="2">
    <name type="scientific">Anopheles darlingi</name>
    <name type="common">Mosquito</name>
    <dbReference type="NCBI Taxonomy" id="43151"/>
    <lineage>
        <taxon>Eukaryota</taxon>
        <taxon>Metazoa</taxon>
        <taxon>Ecdysozoa</taxon>
        <taxon>Arthropoda</taxon>
        <taxon>Hexapoda</taxon>
        <taxon>Insecta</taxon>
        <taxon>Pterygota</taxon>
        <taxon>Neoptera</taxon>
        <taxon>Endopterygota</taxon>
        <taxon>Diptera</taxon>
        <taxon>Nematocera</taxon>
        <taxon>Culicoidea</taxon>
        <taxon>Culicidae</taxon>
        <taxon>Anophelinae</taxon>
        <taxon>Anopheles</taxon>
    </lineage>
</organism>
<evidence type="ECO:0000313" key="2">
    <source>
        <dbReference type="EMBL" id="MBW74394.1"/>
    </source>
</evidence>
<accession>A0A2M4D9Y9</accession>
<reference evidence="2" key="1">
    <citation type="submission" date="2018-01" db="EMBL/GenBank/DDBJ databases">
        <title>An insight into the sialome of Amazonian anophelines.</title>
        <authorList>
            <person name="Ribeiro J.M."/>
            <person name="Scarpassa V."/>
            <person name="Calvo E."/>
        </authorList>
    </citation>
    <scope>NUCLEOTIDE SEQUENCE</scope>
</reference>
<feature type="signal peptide" evidence="1">
    <location>
        <begin position="1"/>
        <end position="25"/>
    </location>
</feature>
<evidence type="ECO:0000256" key="1">
    <source>
        <dbReference type="SAM" id="SignalP"/>
    </source>
</evidence>
<dbReference type="EMBL" id="GGFL01010216">
    <property type="protein sequence ID" value="MBW74394.1"/>
    <property type="molecule type" value="Transcribed_RNA"/>
</dbReference>
<feature type="chain" id="PRO_5014844094" evidence="1">
    <location>
        <begin position="26"/>
        <end position="81"/>
    </location>
</feature>
<keyword evidence="1" id="KW-0732">Signal</keyword>
<name>A0A2M4D9Y9_ANODA</name>
<protein>
    <submittedName>
        <fullName evidence="2">Putative secreted protein</fullName>
    </submittedName>
</protein>